<reference evidence="2" key="1">
    <citation type="submission" date="2018-05" db="EMBL/GenBank/DDBJ databases">
        <authorList>
            <person name="Lanie J.A."/>
            <person name="Ng W.-L."/>
            <person name="Kazmierczak K.M."/>
            <person name="Andrzejewski T.M."/>
            <person name="Davidsen T.M."/>
            <person name="Wayne K.J."/>
            <person name="Tettelin H."/>
            <person name="Glass J.I."/>
            <person name="Rusch D."/>
            <person name="Podicherti R."/>
            <person name="Tsui H.-C.T."/>
            <person name="Winkler M.E."/>
        </authorList>
    </citation>
    <scope>NUCLEOTIDE SEQUENCE</scope>
</reference>
<accession>A0A383DGI9</accession>
<dbReference type="EMBL" id="UINC01217028">
    <property type="protein sequence ID" value="SVE43444.1"/>
    <property type="molecule type" value="Genomic_DNA"/>
</dbReference>
<protein>
    <recommendedName>
        <fullName evidence="1">DUF1549 domain-containing protein</fullName>
    </recommendedName>
</protein>
<feature type="non-terminal residue" evidence="2">
    <location>
        <position position="236"/>
    </location>
</feature>
<dbReference type="PANTHER" id="PTHR35889:SF3">
    <property type="entry name" value="F-BOX DOMAIN-CONTAINING PROTEIN"/>
    <property type="match status" value="1"/>
</dbReference>
<sequence length="236" mass="26301">LILEHVAGDQIAPRYSREGEWNESRLATAWWWMSQHCHSPVDVRAYQAEVIDNQIDVLSKAFQGMTIACARCHDHKFDAISTRDYYALYGLIGSGSFSHGSVDGMKTFSEKRKALQGLKAKIASQVKVEPAPTPDKQAKPDGYQLISDISQTGGKDWFADGEAWANALTDANDFMVRGETIKPVAKGWLHSGLLSRKYQGTLRSPTFKIAENHIHLLALGTDVRVNVVVDNFKIIR</sequence>
<dbReference type="AlphaFoldDB" id="A0A383DGI9"/>
<evidence type="ECO:0000313" key="2">
    <source>
        <dbReference type="EMBL" id="SVE43444.1"/>
    </source>
</evidence>
<evidence type="ECO:0000259" key="1">
    <source>
        <dbReference type="Pfam" id="PF07583"/>
    </source>
</evidence>
<feature type="non-terminal residue" evidence="2">
    <location>
        <position position="1"/>
    </location>
</feature>
<dbReference type="InterPro" id="IPR011444">
    <property type="entry name" value="DUF1549"/>
</dbReference>
<organism evidence="2">
    <name type="scientific">marine metagenome</name>
    <dbReference type="NCBI Taxonomy" id="408172"/>
    <lineage>
        <taxon>unclassified sequences</taxon>
        <taxon>metagenomes</taxon>
        <taxon>ecological metagenomes</taxon>
    </lineage>
</organism>
<name>A0A383DGI9_9ZZZZ</name>
<dbReference type="Pfam" id="PF07583">
    <property type="entry name" value="PSCyt2"/>
    <property type="match status" value="1"/>
</dbReference>
<dbReference type="PANTHER" id="PTHR35889">
    <property type="entry name" value="CYCLOINULO-OLIGOSACCHARIDE FRUCTANOTRANSFERASE-RELATED"/>
    <property type="match status" value="1"/>
</dbReference>
<proteinExistence type="predicted"/>
<feature type="domain" description="DUF1549" evidence="1">
    <location>
        <begin position="2"/>
        <end position="92"/>
    </location>
</feature>
<gene>
    <name evidence="2" type="ORF">METZ01_LOCUS496298</name>
</gene>